<dbReference type="InterPro" id="IPR036388">
    <property type="entry name" value="WH-like_DNA-bd_sf"/>
</dbReference>
<dbReference type="Gene3D" id="1.25.40.10">
    <property type="entry name" value="Tetratricopeptide repeat domain"/>
    <property type="match status" value="2"/>
</dbReference>
<dbReference type="SUPFAM" id="SSF46894">
    <property type="entry name" value="C-terminal effector domain of the bipartite response regulators"/>
    <property type="match status" value="1"/>
</dbReference>
<dbReference type="Pfam" id="PF13401">
    <property type="entry name" value="AAA_22"/>
    <property type="match status" value="1"/>
</dbReference>
<dbReference type="PRINTS" id="PR00364">
    <property type="entry name" value="DISEASERSIST"/>
</dbReference>
<evidence type="ECO:0000313" key="6">
    <source>
        <dbReference type="EMBL" id="TDW17866.1"/>
    </source>
</evidence>
<evidence type="ECO:0000313" key="7">
    <source>
        <dbReference type="Proteomes" id="UP000295447"/>
    </source>
</evidence>
<protein>
    <submittedName>
        <fullName evidence="6">Putative ATPase</fullName>
    </submittedName>
</protein>
<dbReference type="SMART" id="SM00862">
    <property type="entry name" value="Trans_reg_C"/>
    <property type="match status" value="1"/>
</dbReference>
<dbReference type="Pfam" id="PF00486">
    <property type="entry name" value="Trans_reg_C"/>
    <property type="match status" value="1"/>
</dbReference>
<dbReference type="SMART" id="SM01043">
    <property type="entry name" value="BTAD"/>
    <property type="match status" value="1"/>
</dbReference>
<organism evidence="6 7">
    <name type="scientific">Kribbella kalugense</name>
    <dbReference type="NCBI Taxonomy" id="2512221"/>
    <lineage>
        <taxon>Bacteria</taxon>
        <taxon>Bacillati</taxon>
        <taxon>Actinomycetota</taxon>
        <taxon>Actinomycetes</taxon>
        <taxon>Propionibacteriales</taxon>
        <taxon>Kribbellaceae</taxon>
        <taxon>Kribbella</taxon>
    </lineage>
</organism>
<dbReference type="GO" id="GO:0016887">
    <property type="term" value="F:ATP hydrolysis activity"/>
    <property type="evidence" value="ECO:0007669"/>
    <property type="project" value="InterPro"/>
</dbReference>
<dbReference type="Proteomes" id="UP000295447">
    <property type="component" value="Unassembled WGS sequence"/>
</dbReference>
<feature type="domain" description="OmpR/PhoB-type" evidence="5">
    <location>
        <begin position="1"/>
        <end position="92"/>
    </location>
</feature>
<dbReference type="AlphaFoldDB" id="A0A4R7ZKX1"/>
<keyword evidence="2 3" id="KW-0238">DNA-binding</keyword>
<feature type="region of interest" description="Disordered" evidence="4">
    <location>
        <begin position="248"/>
        <end position="269"/>
    </location>
</feature>
<name>A0A4R7ZKX1_9ACTN</name>
<dbReference type="EMBL" id="SODF01000002">
    <property type="protein sequence ID" value="TDW17866.1"/>
    <property type="molecule type" value="Genomic_DNA"/>
</dbReference>
<evidence type="ECO:0000256" key="1">
    <source>
        <dbReference type="ARBA" id="ARBA00005820"/>
    </source>
</evidence>
<dbReference type="GO" id="GO:0006355">
    <property type="term" value="P:regulation of DNA-templated transcription"/>
    <property type="evidence" value="ECO:0007669"/>
    <property type="project" value="InterPro"/>
</dbReference>
<evidence type="ECO:0000256" key="4">
    <source>
        <dbReference type="SAM" id="MobiDB-lite"/>
    </source>
</evidence>
<dbReference type="InterPro" id="IPR001867">
    <property type="entry name" value="OmpR/PhoB-type_DNA-bd"/>
</dbReference>
<dbReference type="SUPFAM" id="SSF48452">
    <property type="entry name" value="TPR-like"/>
    <property type="match status" value="2"/>
</dbReference>
<dbReference type="Gene3D" id="1.10.10.10">
    <property type="entry name" value="Winged helix-like DNA-binding domain superfamily/Winged helix DNA-binding domain"/>
    <property type="match status" value="1"/>
</dbReference>
<proteinExistence type="inferred from homology"/>
<dbReference type="Gene3D" id="3.40.50.300">
    <property type="entry name" value="P-loop containing nucleotide triphosphate hydrolases"/>
    <property type="match status" value="1"/>
</dbReference>
<dbReference type="CDD" id="cd15831">
    <property type="entry name" value="BTAD"/>
    <property type="match status" value="1"/>
</dbReference>
<dbReference type="GO" id="GO:0000160">
    <property type="term" value="P:phosphorelay signal transduction system"/>
    <property type="evidence" value="ECO:0007669"/>
    <property type="project" value="InterPro"/>
</dbReference>
<dbReference type="InterPro" id="IPR027417">
    <property type="entry name" value="P-loop_NTPase"/>
</dbReference>
<sequence>MRIAVLGPLAMWAADGTPLDIRGVRLRGLLARLALSAGRPVSVETLVGGLWGTEPPSANALQSLVSRLRASLPSTESSISVQSGPAGYTLTIGPDCVDALQFEDLVRRGRALLTSDPGQAHALLTQADKLWRGEALTDLRDLPFAGVEADRLAELKLAAAEDLAEAAVSCGQARDRISDLEHLAVTHPLRERVHELLIRALYADGRQAEALAAYERVRTTLADELGADPGIRLRDLHVAVLRGDTVDPAAKTSAAPPAPTAPRSNLRAPLTSFVGRREDVAELTRLLSNGTRLVTMVGPGGAGKTRLATETGRTLVDQSGDGIWFVELAPLGDAADVAPAVLSALGASEYVDLPPTGFAPKHLPTSRAATLRLVEVIGDRRILLVLDNCEHLVQEVAGLVDSLLASCPRLRVLTTSREPLSIPGEHLHPVGPLGLPPEVTNLSTDDYPAVQLFVDRARAVRPDFMLIDANRDAVAEICRRLDGMPLAIELAAARLRALNPPQIVDRLADRFRLLTSGSRTALPRHQTLRAVVEWSWDLLDPDEQAVARRLSLFSGGATLDAAEQVCSDDSIPPESVLGVLASLVDKSLVEAASDQRSVRYRMLETVRAYGAEQLKASGEYDQFRQAHTAYFSRMLRQARPKLRTGEQIQWIARLTADNENLLDALRTAIDTGSARVAVQMVAVLGEYWNMSGRPAEAVSWMQSALAVPGKTAPVDRATALYLLALGTMSSGEDTVKSFQQAIRGLATVRWMTRKHHQLIESGVGLFTNAMWAAIRRDKATTFRELEAAREHQDPWIRNMGVMMSAMFRENEGEVDQMAADLTVALDGFRALGERWGTSMALRGLSSYQANSGDHEGALASLTEALRLIDELGTTEGVAQLLGASAMSRIELGDLDGARADLDHALQLAEETGSRTSQAMSYLGMARLSYRNGQLEEAKDYGELAYSLLDPEAERMAPHGQAMMLAYLSRMYAALGELEPARRHSQEAVRLGLTTEDMPLAAAVVETAVDVYLAAGETELGARTLGLAAAMKGMQSISDADVRQSVERLRDALGNEKYDATYAAGAALTKDEAVAELRKRYSTN</sequence>
<dbReference type="PROSITE" id="PS51755">
    <property type="entry name" value="OMPR_PHOB"/>
    <property type="match status" value="1"/>
</dbReference>
<evidence type="ECO:0000259" key="5">
    <source>
        <dbReference type="PROSITE" id="PS51755"/>
    </source>
</evidence>
<comment type="caution">
    <text evidence="6">The sequence shown here is derived from an EMBL/GenBank/DDBJ whole genome shotgun (WGS) entry which is preliminary data.</text>
</comment>
<dbReference type="InterPro" id="IPR005158">
    <property type="entry name" value="BTAD"/>
</dbReference>
<reference evidence="6 7" key="1">
    <citation type="submission" date="2019-03" db="EMBL/GenBank/DDBJ databases">
        <title>Genomic Encyclopedia of Type Strains, Phase III (KMG-III): the genomes of soil and plant-associated and newly described type strains.</title>
        <authorList>
            <person name="Whitman W."/>
        </authorList>
    </citation>
    <scope>NUCLEOTIDE SEQUENCE [LARGE SCALE GENOMIC DNA]</scope>
    <source>
        <strain evidence="6 7">VKM Ac-2570</strain>
    </source>
</reference>
<dbReference type="PANTHER" id="PTHR47691:SF3">
    <property type="entry name" value="HTH-TYPE TRANSCRIPTIONAL REGULATOR RV0890C-RELATED"/>
    <property type="match status" value="1"/>
</dbReference>
<evidence type="ECO:0000256" key="3">
    <source>
        <dbReference type="PROSITE-ProRule" id="PRU01091"/>
    </source>
</evidence>
<gene>
    <name evidence="6" type="ORF">EV650_4444</name>
</gene>
<comment type="similarity">
    <text evidence="1">Belongs to the AfsR/DnrI/RedD regulatory family.</text>
</comment>
<evidence type="ECO:0000256" key="2">
    <source>
        <dbReference type="ARBA" id="ARBA00023125"/>
    </source>
</evidence>
<dbReference type="Pfam" id="PF03704">
    <property type="entry name" value="BTAD"/>
    <property type="match status" value="1"/>
</dbReference>
<dbReference type="InterPro" id="IPR058852">
    <property type="entry name" value="HTH_77"/>
</dbReference>
<dbReference type="Pfam" id="PF25872">
    <property type="entry name" value="HTH_77"/>
    <property type="match status" value="1"/>
</dbReference>
<dbReference type="PANTHER" id="PTHR47691">
    <property type="entry name" value="REGULATOR-RELATED"/>
    <property type="match status" value="1"/>
</dbReference>
<dbReference type="InterPro" id="IPR011990">
    <property type="entry name" value="TPR-like_helical_dom_sf"/>
</dbReference>
<dbReference type="InterPro" id="IPR016032">
    <property type="entry name" value="Sig_transdc_resp-reg_C-effctor"/>
</dbReference>
<dbReference type="SUPFAM" id="SSF52540">
    <property type="entry name" value="P-loop containing nucleoside triphosphate hydrolases"/>
    <property type="match status" value="1"/>
</dbReference>
<dbReference type="GO" id="GO:0003677">
    <property type="term" value="F:DNA binding"/>
    <property type="evidence" value="ECO:0007669"/>
    <property type="project" value="UniProtKB-UniRule"/>
</dbReference>
<keyword evidence="7" id="KW-1185">Reference proteome</keyword>
<feature type="DNA-binding region" description="OmpR/PhoB-type" evidence="3">
    <location>
        <begin position="1"/>
        <end position="92"/>
    </location>
</feature>
<dbReference type="InterPro" id="IPR049945">
    <property type="entry name" value="AAA_22"/>
</dbReference>
<accession>A0A4R7ZKX1</accession>